<dbReference type="KEGG" id="dat:HRM2_42850"/>
<feature type="transmembrane region" description="Helical" evidence="9">
    <location>
        <begin position="61"/>
        <end position="78"/>
    </location>
</feature>
<dbReference type="STRING" id="177437.HRM2_42850"/>
<dbReference type="GO" id="GO:0005886">
    <property type="term" value="C:plasma membrane"/>
    <property type="evidence" value="ECO:0007669"/>
    <property type="project" value="UniProtKB-SubCell"/>
</dbReference>
<evidence type="ECO:0000256" key="3">
    <source>
        <dbReference type="ARBA" id="ARBA00022475"/>
    </source>
</evidence>
<keyword evidence="12" id="KW-1185">Reference proteome</keyword>
<evidence type="ECO:0000313" key="11">
    <source>
        <dbReference type="EMBL" id="ACN17341.1"/>
    </source>
</evidence>
<sequence length="172" mass="19705">MINTRQMKTFSKWFDHYLRWQEHFCNTMLIALGLAMTLLILLQVFFRFVVYVPFPWSEECARYLMIWMGMLGSALALQKGRHIGVTMVMEKLPEKWHKAMTLFVQLATIGFLSVLFYQGIQFALFNQGQSSPALEISMLVPYLSLPVGSAMMILVIAGDILHTFFPANTVLG</sequence>
<gene>
    <name evidence="11" type="primary">dctQ9</name>
    <name evidence="11" type="ordered locus">HRM2_42850</name>
</gene>
<organism evidence="11 12">
    <name type="scientific">Desulforapulum autotrophicum (strain ATCC 43914 / DSM 3382 / VKM B-1955 / HRM2)</name>
    <name type="common">Desulfobacterium autotrophicum</name>
    <dbReference type="NCBI Taxonomy" id="177437"/>
    <lineage>
        <taxon>Bacteria</taxon>
        <taxon>Pseudomonadati</taxon>
        <taxon>Thermodesulfobacteriota</taxon>
        <taxon>Desulfobacteria</taxon>
        <taxon>Desulfobacterales</taxon>
        <taxon>Desulfobacteraceae</taxon>
        <taxon>Desulforapulum</taxon>
    </lineage>
</organism>
<protein>
    <submittedName>
        <fullName evidence="11">DctQ9</fullName>
    </submittedName>
</protein>
<comment type="similarity">
    <text evidence="8">Belongs to the TRAP transporter small permease family.</text>
</comment>
<keyword evidence="6 9" id="KW-1133">Transmembrane helix</keyword>
<evidence type="ECO:0000256" key="5">
    <source>
        <dbReference type="ARBA" id="ARBA00022692"/>
    </source>
</evidence>
<keyword evidence="2" id="KW-0813">Transport</keyword>
<dbReference type="eggNOG" id="COG3090">
    <property type="taxonomic scope" value="Bacteria"/>
</dbReference>
<keyword evidence="5 9" id="KW-0812">Transmembrane</keyword>
<dbReference type="PANTHER" id="PTHR35011:SF2">
    <property type="entry name" value="2,3-DIKETO-L-GULONATE TRAP TRANSPORTER SMALL PERMEASE PROTEIN YIAM"/>
    <property type="match status" value="1"/>
</dbReference>
<evidence type="ECO:0000256" key="7">
    <source>
        <dbReference type="ARBA" id="ARBA00023136"/>
    </source>
</evidence>
<dbReference type="AlphaFoldDB" id="C0QDS0"/>
<feature type="transmembrane region" description="Helical" evidence="9">
    <location>
        <begin position="99"/>
        <end position="120"/>
    </location>
</feature>
<evidence type="ECO:0000256" key="8">
    <source>
        <dbReference type="ARBA" id="ARBA00038436"/>
    </source>
</evidence>
<dbReference type="GO" id="GO:0022857">
    <property type="term" value="F:transmembrane transporter activity"/>
    <property type="evidence" value="ECO:0007669"/>
    <property type="project" value="TreeGrafter"/>
</dbReference>
<evidence type="ECO:0000256" key="2">
    <source>
        <dbReference type="ARBA" id="ARBA00022448"/>
    </source>
</evidence>
<keyword evidence="3" id="KW-1003">Cell membrane</keyword>
<evidence type="ECO:0000256" key="4">
    <source>
        <dbReference type="ARBA" id="ARBA00022519"/>
    </source>
</evidence>
<feature type="domain" description="Tripartite ATP-independent periplasmic transporters DctQ component" evidence="10">
    <location>
        <begin position="36"/>
        <end position="163"/>
    </location>
</feature>
<evidence type="ECO:0000256" key="6">
    <source>
        <dbReference type="ARBA" id="ARBA00022989"/>
    </source>
</evidence>
<dbReference type="Proteomes" id="UP000000442">
    <property type="component" value="Chromosome"/>
</dbReference>
<dbReference type="EMBL" id="CP001087">
    <property type="protein sequence ID" value="ACN17341.1"/>
    <property type="molecule type" value="Genomic_DNA"/>
</dbReference>
<reference evidence="11 12" key="1">
    <citation type="journal article" date="2009" name="Environ. Microbiol.">
        <title>Genome sequence of Desulfobacterium autotrophicum HRM2, a marine sulfate reducer oxidizing organic carbon completely to carbon dioxide.</title>
        <authorList>
            <person name="Strittmatter A.W."/>
            <person name="Liesegang H."/>
            <person name="Rabus R."/>
            <person name="Decker I."/>
            <person name="Amann J."/>
            <person name="Andres S."/>
            <person name="Henne A."/>
            <person name="Fricke W.F."/>
            <person name="Martinez-Arias R."/>
            <person name="Bartels D."/>
            <person name="Goesmann A."/>
            <person name="Krause L."/>
            <person name="Puehler A."/>
            <person name="Klenk H.P."/>
            <person name="Richter M."/>
            <person name="Schuler M."/>
            <person name="Gloeckner F.O."/>
            <person name="Meyerdierks A."/>
            <person name="Gottschalk G."/>
            <person name="Amann R."/>
        </authorList>
    </citation>
    <scope>NUCLEOTIDE SEQUENCE [LARGE SCALE GENOMIC DNA]</scope>
    <source>
        <strain evidence="12">ATCC 43914 / DSM 3382 / HRM2</strain>
    </source>
</reference>
<feature type="transmembrane region" description="Helical" evidence="9">
    <location>
        <begin position="140"/>
        <end position="161"/>
    </location>
</feature>
<comment type="subcellular location">
    <subcellularLocation>
        <location evidence="1">Cell inner membrane</location>
        <topology evidence="1">Multi-pass membrane protein</topology>
    </subcellularLocation>
</comment>
<dbReference type="InterPro" id="IPR055348">
    <property type="entry name" value="DctQ"/>
</dbReference>
<dbReference type="OrthoDB" id="5454104at2"/>
<dbReference type="InterPro" id="IPR007387">
    <property type="entry name" value="TRAP_DctQ"/>
</dbReference>
<evidence type="ECO:0000256" key="1">
    <source>
        <dbReference type="ARBA" id="ARBA00004429"/>
    </source>
</evidence>
<evidence type="ECO:0000256" key="9">
    <source>
        <dbReference type="SAM" id="Phobius"/>
    </source>
</evidence>
<dbReference type="GO" id="GO:0015740">
    <property type="term" value="P:C4-dicarboxylate transport"/>
    <property type="evidence" value="ECO:0007669"/>
    <property type="project" value="TreeGrafter"/>
</dbReference>
<keyword evidence="4" id="KW-0997">Cell inner membrane</keyword>
<proteinExistence type="inferred from homology"/>
<evidence type="ECO:0000259" key="10">
    <source>
        <dbReference type="Pfam" id="PF04290"/>
    </source>
</evidence>
<dbReference type="PANTHER" id="PTHR35011">
    <property type="entry name" value="2,3-DIKETO-L-GULONATE TRAP TRANSPORTER SMALL PERMEASE PROTEIN YIAM"/>
    <property type="match status" value="1"/>
</dbReference>
<dbReference type="HOGENOM" id="CLU_086356_9_4_7"/>
<name>C0QDS0_DESAH</name>
<accession>C0QDS0</accession>
<feature type="transmembrane region" description="Helical" evidence="9">
    <location>
        <begin position="29"/>
        <end position="49"/>
    </location>
</feature>
<evidence type="ECO:0000313" key="12">
    <source>
        <dbReference type="Proteomes" id="UP000000442"/>
    </source>
</evidence>
<keyword evidence="7 9" id="KW-0472">Membrane</keyword>
<dbReference type="Pfam" id="PF04290">
    <property type="entry name" value="DctQ"/>
    <property type="match status" value="1"/>
</dbReference>